<gene>
    <name evidence="2" type="ORF">GCM10007927_00070</name>
</gene>
<sequence>MKKIIRNSARCLRCGEEVESKGVHDAQTCSCGNLMVDGGYEYLRRSILDETLVSETSVWKPMPKEKTDRT</sequence>
<feature type="domain" description="DUF7695" evidence="1">
    <location>
        <begin position="3"/>
        <end position="58"/>
    </location>
</feature>
<dbReference type="Pfam" id="PF24749">
    <property type="entry name" value="DUF7695"/>
    <property type="match status" value="1"/>
</dbReference>
<evidence type="ECO:0000313" key="2">
    <source>
        <dbReference type="EMBL" id="GLQ25204.1"/>
    </source>
</evidence>
<protein>
    <recommendedName>
        <fullName evidence="1">DUF7695 domain-containing protein</fullName>
    </recommendedName>
</protein>
<evidence type="ECO:0000259" key="1">
    <source>
        <dbReference type="Pfam" id="PF24749"/>
    </source>
</evidence>
<accession>A0ABQ5VCG4</accession>
<dbReference type="InterPro" id="IPR056112">
    <property type="entry name" value="DUF7695"/>
</dbReference>
<dbReference type="Proteomes" id="UP001161388">
    <property type="component" value="Unassembled WGS sequence"/>
</dbReference>
<organism evidence="2 3">
    <name type="scientific">Sulfitobacter pacificus</name>
    <dbReference type="NCBI Taxonomy" id="1499314"/>
    <lineage>
        <taxon>Bacteria</taxon>
        <taxon>Pseudomonadati</taxon>
        <taxon>Pseudomonadota</taxon>
        <taxon>Alphaproteobacteria</taxon>
        <taxon>Rhodobacterales</taxon>
        <taxon>Roseobacteraceae</taxon>
        <taxon>Sulfitobacter</taxon>
    </lineage>
</organism>
<proteinExistence type="predicted"/>
<reference evidence="2" key="1">
    <citation type="journal article" date="2014" name="Int. J. Syst. Evol. Microbiol.">
        <title>Complete genome of a new Firmicutes species belonging to the dominant human colonic microbiota ('Ruminococcus bicirculans') reveals two chromosomes and a selective capacity to utilize plant glucans.</title>
        <authorList>
            <consortium name="NISC Comparative Sequencing Program"/>
            <person name="Wegmann U."/>
            <person name="Louis P."/>
            <person name="Goesmann A."/>
            <person name="Henrissat B."/>
            <person name="Duncan S.H."/>
            <person name="Flint H.J."/>
        </authorList>
    </citation>
    <scope>NUCLEOTIDE SEQUENCE</scope>
    <source>
        <strain evidence="2">NBRC 109915</strain>
    </source>
</reference>
<keyword evidence="3" id="KW-1185">Reference proteome</keyword>
<dbReference type="RefSeq" id="WP_284369308.1">
    <property type="nucleotide sequence ID" value="NZ_BSNL01000001.1"/>
</dbReference>
<evidence type="ECO:0000313" key="3">
    <source>
        <dbReference type="Proteomes" id="UP001161388"/>
    </source>
</evidence>
<comment type="caution">
    <text evidence="2">The sequence shown here is derived from an EMBL/GenBank/DDBJ whole genome shotgun (WGS) entry which is preliminary data.</text>
</comment>
<name>A0ABQ5VCG4_9RHOB</name>
<dbReference type="EMBL" id="BSNL01000001">
    <property type="protein sequence ID" value="GLQ25204.1"/>
    <property type="molecule type" value="Genomic_DNA"/>
</dbReference>
<reference evidence="2" key="2">
    <citation type="submission" date="2023-01" db="EMBL/GenBank/DDBJ databases">
        <title>Draft genome sequence of Sulfitobacter pacificus strain NBRC 109915.</title>
        <authorList>
            <person name="Sun Q."/>
            <person name="Mori K."/>
        </authorList>
    </citation>
    <scope>NUCLEOTIDE SEQUENCE</scope>
    <source>
        <strain evidence="2">NBRC 109915</strain>
    </source>
</reference>